<protein>
    <submittedName>
        <fullName evidence="4">Polysaccharide deacetylase</fullName>
    </submittedName>
</protein>
<evidence type="ECO:0000259" key="3">
    <source>
        <dbReference type="PROSITE" id="PS51677"/>
    </source>
</evidence>
<evidence type="ECO:0000313" key="4">
    <source>
        <dbReference type="EMBL" id="KXK63113.1"/>
    </source>
</evidence>
<evidence type="ECO:0000256" key="2">
    <source>
        <dbReference type="ARBA" id="ARBA00022801"/>
    </source>
</evidence>
<dbReference type="GO" id="GO:0005975">
    <property type="term" value="P:carbohydrate metabolic process"/>
    <property type="evidence" value="ECO:0007669"/>
    <property type="project" value="InterPro"/>
</dbReference>
<evidence type="ECO:0000313" key="5">
    <source>
        <dbReference type="Proteomes" id="UP000070620"/>
    </source>
</evidence>
<dbReference type="GO" id="GO:0046872">
    <property type="term" value="F:metal ion binding"/>
    <property type="evidence" value="ECO:0007669"/>
    <property type="project" value="UniProtKB-KW"/>
</dbReference>
<dbReference type="SUPFAM" id="SSF88713">
    <property type="entry name" value="Glycoside hydrolase/deacetylase"/>
    <property type="match status" value="1"/>
</dbReference>
<dbReference type="OrthoDB" id="3864432at2"/>
<dbReference type="RefSeq" id="WP_067360295.1">
    <property type="nucleotide sequence ID" value="NZ_JBIUBN010000001.1"/>
</dbReference>
<reference evidence="4 5" key="1">
    <citation type="submission" date="2016-01" db="EMBL/GenBank/DDBJ databases">
        <title>Whole genome sequence and analysis of Micromonospora rosaria DSM 803, which can produce antibacterial substance rosamicin.</title>
        <authorList>
            <person name="Yang H."/>
            <person name="He X."/>
            <person name="Zhu D."/>
        </authorList>
    </citation>
    <scope>NUCLEOTIDE SEQUENCE [LARGE SCALE GENOMIC DNA]</scope>
    <source>
        <strain evidence="4 5">DSM 803</strain>
    </source>
</reference>
<keyword evidence="5" id="KW-1185">Reference proteome</keyword>
<proteinExistence type="predicted"/>
<dbReference type="InterPro" id="IPR011330">
    <property type="entry name" value="Glyco_hydro/deAcase_b/a-brl"/>
</dbReference>
<keyword evidence="1" id="KW-0479">Metal-binding</keyword>
<dbReference type="Proteomes" id="UP000070620">
    <property type="component" value="Unassembled WGS sequence"/>
</dbReference>
<dbReference type="GO" id="GO:0016020">
    <property type="term" value="C:membrane"/>
    <property type="evidence" value="ECO:0007669"/>
    <property type="project" value="TreeGrafter"/>
</dbReference>
<dbReference type="PROSITE" id="PS51677">
    <property type="entry name" value="NODB"/>
    <property type="match status" value="1"/>
</dbReference>
<keyword evidence="2" id="KW-0378">Hydrolase</keyword>
<dbReference type="PANTHER" id="PTHR10587:SF133">
    <property type="entry name" value="CHITIN DEACETYLASE 1-RELATED"/>
    <property type="match status" value="1"/>
</dbReference>
<dbReference type="GO" id="GO:0016810">
    <property type="term" value="F:hydrolase activity, acting on carbon-nitrogen (but not peptide) bonds"/>
    <property type="evidence" value="ECO:0007669"/>
    <property type="project" value="InterPro"/>
</dbReference>
<name>A0A136PXL2_9ACTN</name>
<dbReference type="AlphaFoldDB" id="A0A136PXL2"/>
<dbReference type="Pfam" id="PF01522">
    <property type="entry name" value="Polysacc_deac_1"/>
    <property type="match status" value="1"/>
</dbReference>
<dbReference type="Gene3D" id="3.20.20.370">
    <property type="entry name" value="Glycoside hydrolase/deacetylase"/>
    <property type="match status" value="1"/>
</dbReference>
<comment type="caution">
    <text evidence="4">The sequence shown here is derived from an EMBL/GenBank/DDBJ whole genome shotgun (WGS) entry which is preliminary data.</text>
</comment>
<gene>
    <name evidence="4" type="ORF">AWW66_04850</name>
</gene>
<organism evidence="4 5">
    <name type="scientific">Micromonospora rosaria</name>
    <dbReference type="NCBI Taxonomy" id="47874"/>
    <lineage>
        <taxon>Bacteria</taxon>
        <taxon>Bacillati</taxon>
        <taxon>Actinomycetota</taxon>
        <taxon>Actinomycetes</taxon>
        <taxon>Micromonosporales</taxon>
        <taxon>Micromonosporaceae</taxon>
        <taxon>Micromonospora</taxon>
    </lineage>
</organism>
<sequence length="347" mass="36682">MLYSGISWDKAGFEVEVVDAAGATVRPATRFPARRAGEIAAHLRGFGQPVATVVDSTNGLLDGGLTAAGIEVYRADPPVLPARPPFGSVPAGELARAAHRDLTRLTRLDLADGTLGGRGDDLNAGAAASADTVATLTAAGRCLTHGPRDRPDVALTFDDGPLPPYTGQVLDILDRYGVRATFFCVGLLADAYPEIVAEIRRRGHHLGNHTWSHPFLPELSRAEVVEQVERTGEALAAATGEPPPTLFRPPYGGRSPQVLTGLAELGLTTVLWDALGWDWALPGQEHIARSVLDGTGPGGVILLHDGGGDRRQTVAALPAVLEGLLARDLRFVTVDEMLATTFPREAR</sequence>
<accession>A0A136PXL2</accession>
<dbReference type="InterPro" id="IPR050248">
    <property type="entry name" value="Polysacc_deacetylase_ArnD"/>
</dbReference>
<dbReference type="CDD" id="cd10917">
    <property type="entry name" value="CE4_NodB_like_6s_7s"/>
    <property type="match status" value="1"/>
</dbReference>
<evidence type="ECO:0000256" key="1">
    <source>
        <dbReference type="ARBA" id="ARBA00022723"/>
    </source>
</evidence>
<dbReference type="InterPro" id="IPR002509">
    <property type="entry name" value="NODB_dom"/>
</dbReference>
<dbReference type="PANTHER" id="PTHR10587">
    <property type="entry name" value="GLYCOSYL TRANSFERASE-RELATED"/>
    <property type="match status" value="1"/>
</dbReference>
<feature type="domain" description="NodB homology" evidence="3">
    <location>
        <begin position="151"/>
        <end position="332"/>
    </location>
</feature>
<dbReference type="EMBL" id="LRQV01000009">
    <property type="protein sequence ID" value="KXK63113.1"/>
    <property type="molecule type" value="Genomic_DNA"/>
</dbReference>